<dbReference type="OrthoDB" id="7061116at2"/>
<name>A0A1H6M0E0_9GAMM</name>
<gene>
    <name evidence="1" type="ORF">SAMN05660691_02095</name>
</gene>
<organism evidence="1 2">
    <name type="scientific">Rheinheimera pacifica</name>
    <dbReference type="NCBI Taxonomy" id="173990"/>
    <lineage>
        <taxon>Bacteria</taxon>
        <taxon>Pseudomonadati</taxon>
        <taxon>Pseudomonadota</taxon>
        <taxon>Gammaproteobacteria</taxon>
        <taxon>Chromatiales</taxon>
        <taxon>Chromatiaceae</taxon>
        <taxon>Rheinheimera</taxon>
    </lineage>
</organism>
<dbReference type="STRING" id="173990.SAMN05660691_02095"/>
<reference evidence="2" key="1">
    <citation type="submission" date="2016-10" db="EMBL/GenBank/DDBJ databases">
        <authorList>
            <person name="Varghese N."/>
            <person name="Submissions S."/>
        </authorList>
    </citation>
    <scope>NUCLEOTIDE SEQUENCE [LARGE SCALE GENOMIC DNA]</scope>
    <source>
        <strain evidence="2">DSM 17616</strain>
    </source>
</reference>
<dbReference type="RefSeq" id="WP_092793053.1">
    <property type="nucleotide sequence ID" value="NZ_FNXF01000007.1"/>
</dbReference>
<dbReference type="InterPro" id="IPR010890">
    <property type="entry name" value="PriC"/>
</dbReference>
<protein>
    <submittedName>
        <fullName evidence="1">Restart primosome assembly protein PriC</fullName>
    </submittedName>
</protein>
<dbReference type="Pfam" id="PF07445">
    <property type="entry name" value="PriC"/>
    <property type="match status" value="1"/>
</dbReference>
<dbReference type="InterPro" id="IPR038338">
    <property type="entry name" value="PriC_sf"/>
</dbReference>
<accession>A0A1H6M0E0</accession>
<dbReference type="Gene3D" id="1.20.1270.340">
    <property type="match status" value="1"/>
</dbReference>
<proteinExistence type="predicted"/>
<dbReference type="AlphaFoldDB" id="A0A1H6M0E0"/>
<keyword evidence="2" id="KW-1185">Reference proteome</keyword>
<evidence type="ECO:0000313" key="2">
    <source>
        <dbReference type="Proteomes" id="UP000199371"/>
    </source>
</evidence>
<dbReference type="Proteomes" id="UP000199371">
    <property type="component" value="Unassembled WGS sequence"/>
</dbReference>
<dbReference type="EMBL" id="FNXF01000007">
    <property type="protein sequence ID" value="SEH91365.1"/>
    <property type="molecule type" value="Genomic_DNA"/>
</dbReference>
<sequence length="179" mass="20581">MDLLATLTHQLQQLRQQAENIDQQQVAGRPQNWFDSALFSCRSPHLTDYVGEAQRNLRHVQDSGISAMTKQRLVQRLSEQTAALTQAFRNVDVRRKTNSRGGKLKAVVQQISASSQQLYQQLSDTQEFERRLQDMISLANRENSAEAIQRTLALHARLGRCRKALSDIERQIQDLERRN</sequence>
<evidence type="ECO:0000313" key="1">
    <source>
        <dbReference type="EMBL" id="SEH91365.1"/>
    </source>
</evidence>